<dbReference type="GO" id="GO:0009536">
    <property type="term" value="C:plastid"/>
    <property type="evidence" value="ECO:0007669"/>
    <property type="project" value="UniProtKB-ARBA"/>
</dbReference>
<dbReference type="GO" id="GO:0009368">
    <property type="term" value="C:endopeptidase Clp complex"/>
    <property type="evidence" value="ECO:0007669"/>
    <property type="project" value="TreeGrafter"/>
</dbReference>
<feature type="compositionally biased region" description="Pro residues" evidence="3">
    <location>
        <begin position="14"/>
        <end position="29"/>
    </location>
</feature>
<dbReference type="InterPro" id="IPR023562">
    <property type="entry name" value="ClpP/TepA"/>
</dbReference>
<dbReference type="Proteomes" id="UP001210211">
    <property type="component" value="Unassembled WGS sequence"/>
</dbReference>
<sequence length="342" mass="37438">MATGSALTLRHVSPRPPVSMSPSASPSPSPSFSSFPHSLPKRRTRSSSLVASASRVPMPPVDFNDPFISGLNAADSFDFWPKLPKSPDFSRYQDVVASSSYTPSHPGKSLQGPTPPAHIDENRLLMEPPPDLESKLIFARIVCLCLPLVPAVSELVIAELLYLQGVNPQEPIYMHINSTGTARDDGEPVALESEGFAVYDTMMSVKNEVHTLLIGTAAGHACLLLAAGTKGKRYMMPRARALIQQPRMPSFGEMSTSDLVSRAREALIQRNKFAELLGKHTGNSFEKVEKLMRAPFYMDFDKAKEFGLVDKMPVRGKDKIMADVPSPEEWDMRAGVAESREG</sequence>
<dbReference type="Gene3D" id="3.90.226.10">
    <property type="entry name" value="2-enoyl-CoA Hydratase, Chain A, domain 1"/>
    <property type="match status" value="1"/>
</dbReference>
<evidence type="ECO:0000313" key="4">
    <source>
        <dbReference type="EMBL" id="KAJ3699891.1"/>
    </source>
</evidence>
<dbReference type="GO" id="GO:0006515">
    <property type="term" value="P:protein quality control for misfolded or incompletely synthesized proteins"/>
    <property type="evidence" value="ECO:0007669"/>
    <property type="project" value="TreeGrafter"/>
</dbReference>
<accession>A0AAD5ZL96</accession>
<dbReference type="PRINTS" id="PR00127">
    <property type="entry name" value="CLPPROTEASEP"/>
</dbReference>
<proteinExistence type="inferred from homology"/>
<comment type="caution">
    <text evidence="4">The sequence shown here is derived from an EMBL/GenBank/DDBJ whole genome shotgun (WGS) entry which is preliminary data.</text>
</comment>
<keyword evidence="5" id="KW-1185">Reference proteome</keyword>
<dbReference type="AlphaFoldDB" id="A0AAD5ZL96"/>
<name>A0AAD5ZL96_9POAL</name>
<dbReference type="SUPFAM" id="SSF52096">
    <property type="entry name" value="ClpP/crotonase"/>
    <property type="match status" value="1"/>
</dbReference>
<dbReference type="PANTHER" id="PTHR10381:SF6">
    <property type="entry name" value="ATP-DEPENDENT CLP PROTEASE PROTEOLYTIC SUBUNIT-RELATED PROTEIN 3, CHLOROPLASTIC"/>
    <property type="match status" value="1"/>
</dbReference>
<dbReference type="InterPro" id="IPR029045">
    <property type="entry name" value="ClpP/crotonase-like_dom_sf"/>
</dbReference>
<dbReference type="InterPro" id="IPR001907">
    <property type="entry name" value="ClpP"/>
</dbReference>
<gene>
    <name evidence="4" type="ORF">LUZ61_003596</name>
</gene>
<dbReference type="GO" id="GO:0004176">
    <property type="term" value="F:ATP-dependent peptidase activity"/>
    <property type="evidence" value="ECO:0007669"/>
    <property type="project" value="InterPro"/>
</dbReference>
<comment type="similarity">
    <text evidence="1 2">Belongs to the peptidase S14 family.</text>
</comment>
<dbReference type="PANTHER" id="PTHR10381">
    <property type="entry name" value="ATP-DEPENDENT CLP PROTEASE PROTEOLYTIC SUBUNIT"/>
    <property type="match status" value="1"/>
</dbReference>
<reference evidence="4 5" key="1">
    <citation type="journal article" date="2022" name="Cell">
        <title>Repeat-based holocentromeres influence genome architecture and karyotype evolution.</title>
        <authorList>
            <person name="Hofstatter P.G."/>
            <person name="Thangavel G."/>
            <person name="Lux T."/>
            <person name="Neumann P."/>
            <person name="Vondrak T."/>
            <person name="Novak P."/>
            <person name="Zhang M."/>
            <person name="Costa L."/>
            <person name="Castellani M."/>
            <person name="Scott A."/>
            <person name="Toegelov H."/>
            <person name="Fuchs J."/>
            <person name="Mata-Sucre Y."/>
            <person name="Dias Y."/>
            <person name="Vanzela A.L.L."/>
            <person name="Huettel B."/>
            <person name="Almeida C.C.S."/>
            <person name="Simkova H."/>
            <person name="Souza G."/>
            <person name="Pedrosa-Harand A."/>
            <person name="Macas J."/>
            <person name="Mayer K.F.X."/>
            <person name="Houben A."/>
            <person name="Marques A."/>
        </authorList>
    </citation>
    <scope>NUCLEOTIDE SEQUENCE [LARGE SCALE GENOMIC DNA]</scope>
    <source>
        <strain evidence="4">RhyTen1mFocal</strain>
    </source>
</reference>
<organism evidence="4 5">
    <name type="scientific">Rhynchospora tenuis</name>
    <dbReference type="NCBI Taxonomy" id="198213"/>
    <lineage>
        <taxon>Eukaryota</taxon>
        <taxon>Viridiplantae</taxon>
        <taxon>Streptophyta</taxon>
        <taxon>Embryophyta</taxon>
        <taxon>Tracheophyta</taxon>
        <taxon>Spermatophyta</taxon>
        <taxon>Magnoliopsida</taxon>
        <taxon>Liliopsida</taxon>
        <taxon>Poales</taxon>
        <taxon>Cyperaceae</taxon>
        <taxon>Cyperoideae</taxon>
        <taxon>Rhynchosporeae</taxon>
        <taxon>Rhynchospora</taxon>
    </lineage>
</organism>
<feature type="region of interest" description="Disordered" evidence="3">
    <location>
        <begin position="1"/>
        <end position="51"/>
    </location>
</feature>
<dbReference type="Pfam" id="PF00574">
    <property type="entry name" value="CLP_protease"/>
    <property type="match status" value="1"/>
</dbReference>
<evidence type="ECO:0000256" key="1">
    <source>
        <dbReference type="ARBA" id="ARBA00007039"/>
    </source>
</evidence>
<evidence type="ECO:0000256" key="2">
    <source>
        <dbReference type="RuleBase" id="RU003567"/>
    </source>
</evidence>
<dbReference type="GO" id="GO:0004252">
    <property type="term" value="F:serine-type endopeptidase activity"/>
    <property type="evidence" value="ECO:0007669"/>
    <property type="project" value="InterPro"/>
</dbReference>
<evidence type="ECO:0000256" key="3">
    <source>
        <dbReference type="SAM" id="MobiDB-lite"/>
    </source>
</evidence>
<protein>
    <recommendedName>
        <fullName evidence="2">ATP-dependent Clp protease proteolytic subunit</fullName>
    </recommendedName>
</protein>
<dbReference type="GO" id="GO:0051117">
    <property type="term" value="F:ATPase binding"/>
    <property type="evidence" value="ECO:0007669"/>
    <property type="project" value="TreeGrafter"/>
</dbReference>
<dbReference type="EMBL" id="JAMRDG010000001">
    <property type="protein sequence ID" value="KAJ3699891.1"/>
    <property type="molecule type" value="Genomic_DNA"/>
</dbReference>
<evidence type="ECO:0000313" key="5">
    <source>
        <dbReference type="Proteomes" id="UP001210211"/>
    </source>
</evidence>
<dbReference type="CDD" id="cd07017">
    <property type="entry name" value="S14_ClpP_2"/>
    <property type="match status" value="1"/>
</dbReference>